<sequence>MNMRFYYLLFFLCFILIKTQTPVVSGNFKINIAPYKKKVLDQSIQNIYYKLFFVKDSKKSNNKLETLCVLQMSKNFSKFSDFNKLKMDSLMEVLSQKGEADAKDVNNALAIKVQWDNSLIKDIKEEKYIYQETITATYQYEEAFPKFNWELENESKDILGYSCRKATTQYRGRKYTAWYTTDIPINNGPYVFQGLPGLIMELEDSKNQYHFTVVAMDKKENEIYLRNEKEIFHIDRDKFRKIHKSFNDNPNFFLDPVYDSNGNPVTFKSKSRPYNPIELE</sequence>
<dbReference type="EMBL" id="MAHX01000008">
    <property type="protein sequence ID" value="OPC67083.1"/>
    <property type="molecule type" value="Genomic_DNA"/>
</dbReference>
<gene>
    <name evidence="1" type="ORF">BAZ10_16565</name>
</gene>
<dbReference type="Proteomes" id="UP000190813">
    <property type="component" value="Unassembled WGS sequence"/>
</dbReference>
<name>A0A1T3MR08_9FLAO</name>
<protein>
    <recommendedName>
        <fullName evidence="3">GLPGLI family protein</fullName>
    </recommendedName>
</protein>
<keyword evidence="2" id="KW-1185">Reference proteome</keyword>
<proteinExistence type="predicted"/>
<reference evidence="1 2" key="1">
    <citation type="submission" date="2016-06" db="EMBL/GenBank/DDBJ databases">
        <title>Revisiting the taxonomy of the Elizabethkingia Genus based on Whole-Genome Sequencing, Optical Mapping, and MALDI-TOF.</title>
        <authorList>
            <person name="Nicholson A.C."/>
        </authorList>
    </citation>
    <scope>NUCLEOTIDE SEQUENCE [LARGE SCALE GENOMIC DNA]</scope>
    <source>
        <strain evidence="1 2">G4070</strain>
    </source>
</reference>
<dbReference type="AlphaFoldDB" id="A0A1T3MR08"/>
<evidence type="ECO:0000313" key="2">
    <source>
        <dbReference type="Proteomes" id="UP000190813"/>
    </source>
</evidence>
<evidence type="ECO:0008006" key="3">
    <source>
        <dbReference type="Google" id="ProtNLM"/>
    </source>
</evidence>
<comment type="caution">
    <text evidence="1">The sequence shown here is derived from an EMBL/GenBank/DDBJ whole genome shotgun (WGS) entry which is preliminary data.</text>
</comment>
<evidence type="ECO:0000313" key="1">
    <source>
        <dbReference type="EMBL" id="OPC67083.1"/>
    </source>
</evidence>
<organism evidence="1 2">
    <name type="scientific">Elizabethkingia occulta</name>
    <dbReference type="NCBI Taxonomy" id="1867263"/>
    <lineage>
        <taxon>Bacteria</taxon>
        <taxon>Pseudomonadati</taxon>
        <taxon>Bacteroidota</taxon>
        <taxon>Flavobacteriia</taxon>
        <taxon>Flavobacteriales</taxon>
        <taxon>Weeksellaceae</taxon>
        <taxon>Elizabethkingia</taxon>
    </lineage>
</organism>
<dbReference type="NCBIfam" id="TIGR01200">
    <property type="entry name" value="GLPGLI"/>
    <property type="match status" value="1"/>
</dbReference>
<dbReference type="Pfam" id="PF22252">
    <property type="entry name" value="PNGase_F-II_N"/>
    <property type="match status" value="1"/>
</dbReference>
<dbReference type="InterPro" id="IPR005901">
    <property type="entry name" value="GLPGLI"/>
</dbReference>
<accession>A0A1T3MR08</accession>